<sequence length="286" mass="31248">MNPRVLLCVLSVVVLMPLVAHAESGSLFPDEAPVIARLLDDGIAAEAVGFAAGAEARYCWAARLGSVEGQYRLGRFYQTHPRPGVGSTVATTLLSFAAQRGHLAAQRRLAGRAPGRIDTPACFEQPLDLAVIKTLGRVISRHEVQRYVAALPVGRRSHAQMVQRLAPRFGVDPRFALAIVRNESGFDPSARSPRNAMGLMQLIPETAKRFDVVDAFDPEQNIRGGLAYLRWLLDKFEGDIARTAAAYNAGEGVVMRYGGVPPYPETREYVERVLGFYRATRHVAPG</sequence>
<dbReference type="SUPFAM" id="SSF53955">
    <property type="entry name" value="Lysozyme-like"/>
    <property type="match status" value="1"/>
</dbReference>
<dbReference type="GO" id="GO:0000270">
    <property type="term" value="P:peptidoglycan metabolic process"/>
    <property type="evidence" value="ECO:0007669"/>
    <property type="project" value="InterPro"/>
</dbReference>
<keyword evidence="2" id="KW-0732">Signal</keyword>
<dbReference type="InterPro" id="IPR008258">
    <property type="entry name" value="Transglycosylase_SLT_dom_1"/>
</dbReference>
<proteinExistence type="inferred from homology"/>
<gene>
    <name evidence="4" type="ORF">FHP91_19245</name>
</gene>
<evidence type="ECO:0000313" key="4">
    <source>
        <dbReference type="EMBL" id="TVO51656.1"/>
    </source>
</evidence>
<dbReference type="PANTHER" id="PTHR37423:SF2">
    <property type="entry name" value="MEMBRANE-BOUND LYTIC MUREIN TRANSGLYCOSYLASE C"/>
    <property type="match status" value="1"/>
</dbReference>
<dbReference type="PANTHER" id="PTHR37423">
    <property type="entry name" value="SOLUBLE LYTIC MUREIN TRANSGLYCOSYLASE-RELATED"/>
    <property type="match status" value="1"/>
</dbReference>
<reference evidence="4 5" key="1">
    <citation type="submission" date="2019-07" db="EMBL/GenBank/DDBJ databases">
        <title>The pathways for chlorine oxyanion respiration interact through the shared metabolite chlorate.</title>
        <authorList>
            <person name="Barnum T.P."/>
            <person name="Cheng Y."/>
            <person name="Hill K.A."/>
            <person name="Lucas L.N."/>
            <person name="Carlson H.K."/>
            <person name="Coates J.D."/>
        </authorList>
    </citation>
    <scope>NUCLEOTIDE SEQUENCE [LARGE SCALE GENOMIC DNA]</scope>
    <source>
        <strain evidence="4 5">SFB-3</strain>
    </source>
</reference>
<dbReference type="InterPro" id="IPR023346">
    <property type="entry name" value="Lysozyme-like_dom_sf"/>
</dbReference>
<feature type="signal peptide" evidence="2">
    <location>
        <begin position="1"/>
        <end position="22"/>
    </location>
</feature>
<feature type="domain" description="Transglycosylase SLT" evidence="3">
    <location>
        <begin position="162"/>
        <end position="259"/>
    </location>
</feature>
<evidence type="ECO:0000256" key="2">
    <source>
        <dbReference type="SAM" id="SignalP"/>
    </source>
</evidence>
<dbReference type="Proteomes" id="UP000319502">
    <property type="component" value="Unassembled WGS sequence"/>
</dbReference>
<dbReference type="InterPro" id="IPR000189">
    <property type="entry name" value="Transglyc_AS"/>
</dbReference>
<dbReference type="EMBL" id="VMNK01000019">
    <property type="protein sequence ID" value="TVO51656.1"/>
    <property type="molecule type" value="Genomic_DNA"/>
</dbReference>
<dbReference type="OrthoDB" id="9815002at2"/>
<dbReference type="GO" id="GO:0008933">
    <property type="term" value="F:peptidoglycan lytic transglycosylase activity"/>
    <property type="evidence" value="ECO:0007669"/>
    <property type="project" value="InterPro"/>
</dbReference>
<feature type="chain" id="PRO_5021882200" evidence="2">
    <location>
        <begin position="23"/>
        <end position="286"/>
    </location>
</feature>
<dbReference type="Gene3D" id="1.10.530.10">
    <property type="match status" value="1"/>
</dbReference>
<dbReference type="CDD" id="cd16896">
    <property type="entry name" value="LT_Slt70-like"/>
    <property type="match status" value="1"/>
</dbReference>
<keyword evidence="5" id="KW-1185">Reference proteome</keyword>
<accession>A0A557QFI8</accession>
<protein>
    <submittedName>
        <fullName evidence="4">Lytic transglycosylase domain-containing protein</fullName>
    </submittedName>
</protein>
<evidence type="ECO:0000313" key="5">
    <source>
        <dbReference type="Proteomes" id="UP000319502"/>
    </source>
</evidence>
<evidence type="ECO:0000256" key="1">
    <source>
        <dbReference type="ARBA" id="ARBA00007734"/>
    </source>
</evidence>
<comment type="similarity">
    <text evidence="1">Belongs to the transglycosylase Slt family.</text>
</comment>
<evidence type="ECO:0000259" key="3">
    <source>
        <dbReference type="Pfam" id="PF01464"/>
    </source>
</evidence>
<name>A0A557QFI8_9RHOO</name>
<dbReference type="GO" id="GO:0016020">
    <property type="term" value="C:membrane"/>
    <property type="evidence" value="ECO:0007669"/>
    <property type="project" value="InterPro"/>
</dbReference>
<dbReference type="AlphaFoldDB" id="A0A557QFI8"/>
<organism evidence="4 5">
    <name type="scientific">Denitromonas halophila</name>
    <dbReference type="NCBI Taxonomy" id="1629404"/>
    <lineage>
        <taxon>Bacteria</taxon>
        <taxon>Pseudomonadati</taxon>
        <taxon>Pseudomonadota</taxon>
        <taxon>Betaproteobacteria</taxon>
        <taxon>Rhodocyclales</taxon>
        <taxon>Zoogloeaceae</taxon>
        <taxon>Denitromonas</taxon>
    </lineage>
</organism>
<dbReference type="PROSITE" id="PS00922">
    <property type="entry name" value="TRANSGLYCOSYLASE"/>
    <property type="match status" value="1"/>
</dbReference>
<dbReference type="Pfam" id="PF01464">
    <property type="entry name" value="SLT"/>
    <property type="match status" value="1"/>
</dbReference>
<comment type="caution">
    <text evidence="4">The sequence shown here is derived from an EMBL/GenBank/DDBJ whole genome shotgun (WGS) entry which is preliminary data.</text>
</comment>